<evidence type="ECO:0000256" key="1">
    <source>
        <dbReference type="SAM" id="MobiDB-lite"/>
    </source>
</evidence>
<feature type="compositionally biased region" description="Low complexity" evidence="1">
    <location>
        <begin position="14"/>
        <end position="26"/>
    </location>
</feature>
<dbReference type="EMBL" id="JBANRG010000012">
    <property type="protein sequence ID" value="KAK7461811.1"/>
    <property type="molecule type" value="Genomic_DNA"/>
</dbReference>
<evidence type="ECO:0000313" key="2">
    <source>
        <dbReference type="EMBL" id="KAK7461811.1"/>
    </source>
</evidence>
<accession>A0ABR1JN15</accession>
<evidence type="ECO:0000313" key="3">
    <source>
        <dbReference type="Proteomes" id="UP001498398"/>
    </source>
</evidence>
<feature type="region of interest" description="Disordered" evidence="1">
    <location>
        <begin position="1"/>
        <end position="28"/>
    </location>
</feature>
<name>A0ABR1JN15_9AGAR</name>
<proteinExistence type="predicted"/>
<reference evidence="2 3" key="1">
    <citation type="submission" date="2024-01" db="EMBL/GenBank/DDBJ databases">
        <title>A draft genome for the cacao thread blight pathogen Marasmiellus scandens.</title>
        <authorList>
            <person name="Baruah I.K."/>
            <person name="Leung J."/>
            <person name="Bukari Y."/>
            <person name="Amoako-Attah I."/>
            <person name="Meinhardt L.W."/>
            <person name="Bailey B.A."/>
            <person name="Cohen S.P."/>
        </authorList>
    </citation>
    <scope>NUCLEOTIDE SEQUENCE [LARGE SCALE GENOMIC DNA]</scope>
    <source>
        <strain evidence="2 3">GH-19</strain>
    </source>
</reference>
<organism evidence="2 3">
    <name type="scientific">Marasmiellus scandens</name>
    <dbReference type="NCBI Taxonomy" id="2682957"/>
    <lineage>
        <taxon>Eukaryota</taxon>
        <taxon>Fungi</taxon>
        <taxon>Dikarya</taxon>
        <taxon>Basidiomycota</taxon>
        <taxon>Agaricomycotina</taxon>
        <taxon>Agaricomycetes</taxon>
        <taxon>Agaricomycetidae</taxon>
        <taxon>Agaricales</taxon>
        <taxon>Marasmiineae</taxon>
        <taxon>Omphalotaceae</taxon>
        <taxon>Marasmiellus</taxon>
    </lineage>
</organism>
<keyword evidence="3" id="KW-1185">Reference proteome</keyword>
<gene>
    <name evidence="2" type="ORF">VKT23_008242</name>
</gene>
<protein>
    <submittedName>
        <fullName evidence="2">Uncharacterized protein</fullName>
    </submittedName>
</protein>
<comment type="caution">
    <text evidence="2">The sequence shown here is derived from an EMBL/GenBank/DDBJ whole genome shotgun (WGS) entry which is preliminary data.</text>
</comment>
<dbReference type="Proteomes" id="UP001498398">
    <property type="component" value="Unassembled WGS sequence"/>
</dbReference>
<sequence>MQADGGQFRNTIADMDGSMDNGNGDYDIQEPQIPLIATAVSQPSTDTPELNSLAHLQLEEEEEINRHSTHL</sequence>